<protein>
    <submittedName>
        <fullName evidence="2">Uncharacterized protein</fullName>
    </submittedName>
</protein>
<evidence type="ECO:0000256" key="1">
    <source>
        <dbReference type="SAM" id="SignalP"/>
    </source>
</evidence>
<evidence type="ECO:0000313" key="2">
    <source>
        <dbReference type="EMBL" id="NYZ68182.1"/>
    </source>
</evidence>
<comment type="caution">
    <text evidence="2">The sequence shown here is derived from an EMBL/GenBank/DDBJ whole genome shotgun (WGS) entry which is preliminary data.</text>
</comment>
<dbReference type="Proteomes" id="UP000569732">
    <property type="component" value="Unassembled WGS sequence"/>
</dbReference>
<name>A0A853I8X3_9GAMM</name>
<proteinExistence type="predicted"/>
<sequence length="222" mass="25203">MKKLITISALFTLLINSPLQAIEITTVEPTKWMDNRLKTGIRMQTHYHIEQKGKIGNAKYKNITNNTIKKGTISFWEYHPPNGRTVRWYARSNKLPDTLEPTVKWHHPFAKYDAEAAKTYTGRTTADGVNRFYDSEVKSIHHLYNLQQQGKVAPGGTLRGYVDKPACTSCREVLTAAERNGLAKEVLVFEAPESYTQTTIKSYRERMGEIAEQGESAYACSL</sequence>
<feature type="signal peptide" evidence="1">
    <location>
        <begin position="1"/>
        <end position="21"/>
    </location>
</feature>
<feature type="chain" id="PRO_5032674861" evidence="1">
    <location>
        <begin position="22"/>
        <end position="222"/>
    </location>
</feature>
<organism evidence="2 3">
    <name type="scientific">Spartinivicinus marinus</name>
    <dbReference type="NCBI Taxonomy" id="2994442"/>
    <lineage>
        <taxon>Bacteria</taxon>
        <taxon>Pseudomonadati</taxon>
        <taxon>Pseudomonadota</taxon>
        <taxon>Gammaproteobacteria</taxon>
        <taxon>Oceanospirillales</taxon>
        <taxon>Zooshikellaceae</taxon>
        <taxon>Spartinivicinus</taxon>
    </lineage>
</organism>
<reference evidence="2 3" key="1">
    <citation type="submission" date="2020-07" db="EMBL/GenBank/DDBJ databases">
        <title>Endozoicomonas sp. nov., isolated from sediment.</title>
        <authorList>
            <person name="Gu T."/>
        </authorList>
    </citation>
    <scope>NUCLEOTIDE SEQUENCE [LARGE SCALE GENOMIC DNA]</scope>
    <source>
        <strain evidence="2 3">SM1973</strain>
    </source>
</reference>
<gene>
    <name evidence="2" type="ORF">H0A36_19370</name>
</gene>
<dbReference type="AlphaFoldDB" id="A0A853I8X3"/>
<dbReference type="EMBL" id="JACCKB010000037">
    <property type="protein sequence ID" value="NYZ68182.1"/>
    <property type="molecule type" value="Genomic_DNA"/>
</dbReference>
<keyword evidence="1" id="KW-0732">Signal</keyword>
<accession>A0A853I8X3</accession>
<dbReference type="RefSeq" id="WP_180570201.1">
    <property type="nucleotide sequence ID" value="NZ_JACCKB010000037.1"/>
</dbReference>
<evidence type="ECO:0000313" key="3">
    <source>
        <dbReference type="Proteomes" id="UP000569732"/>
    </source>
</evidence>
<keyword evidence="3" id="KW-1185">Reference proteome</keyword>